<evidence type="ECO:0000256" key="1">
    <source>
        <dbReference type="ARBA" id="ARBA00022485"/>
    </source>
</evidence>
<keyword evidence="7 14" id="KW-0347">Helicase</keyword>
<evidence type="ECO:0000256" key="3">
    <source>
        <dbReference type="ARBA" id="ARBA00022723"/>
    </source>
</evidence>
<dbReference type="GO" id="GO:0003690">
    <property type="term" value="F:double-stranded DNA binding"/>
    <property type="evidence" value="ECO:0007669"/>
    <property type="project" value="UniProtKB-UniRule"/>
</dbReference>
<dbReference type="GO" id="GO:0004386">
    <property type="term" value="F:helicase activity"/>
    <property type="evidence" value="ECO:0007669"/>
    <property type="project" value="UniProtKB-KW"/>
</dbReference>
<dbReference type="RefSeq" id="WP_277445054.1">
    <property type="nucleotide sequence ID" value="NZ_JAKOAV010000034.1"/>
</dbReference>
<dbReference type="Gene3D" id="3.40.50.300">
    <property type="entry name" value="P-loop containing nucleotide triphosphate hydrolases"/>
    <property type="match status" value="4"/>
</dbReference>
<evidence type="ECO:0000256" key="9">
    <source>
        <dbReference type="ARBA" id="ARBA00022840"/>
    </source>
</evidence>
<dbReference type="Gene3D" id="6.10.140.1030">
    <property type="match status" value="1"/>
</dbReference>
<evidence type="ECO:0000256" key="4">
    <source>
        <dbReference type="ARBA" id="ARBA00022741"/>
    </source>
</evidence>
<dbReference type="EMBL" id="JAKOAV010000034">
    <property type="protein sequence ID" value="MDF9409569.1"/>
    <property type="molecule type" value="Genomic_DNA"/>
</dbReference>
<evidence type="ECO:0000313" key="16">
    <source>
        <dbReference type="EMBL" id="MDF9409569.1"/>
    </source>
</evidence>
<keyword evidence="12 14" id="KW-0238">DNA-binding</keyword>
<dbReference type="GO" id="GO:0000724">
    <property type="term" value="P:double-strand break repair via homologous recombination"/>
    <property type="evidence" value="ECO:0007669"/>
    <property type="project" value="UniProtKB-UniRule"/>
</dbReference>
<evidence type="ECO:0000256" key="11">
    <source>
        <dbReference type="ARBA" id="ARBA00023014"/>
    </source>
</evidence>
<feature type="binding site" evidence="14">
    <location>
        <position position="1121"/>
    </location>
    <ligand>
        <name>[4Fe-4S] cluster</name>
        <dbReference type="ChEBI" id="CHEBI:49883"/>
    </ligand>
</feature>
<keyword evidence="9 14" id="KW-0067">ATP-binding</keyword>
<dbReference type="InterPro" id="IPR014140">
    <property type="entry name" value="DNA_helicase_suAddB"/>
</dbReference>
<comment type="caution">
    <text evidence="16">The sequence shown here is derived from an EMBL/GenBank/DDBJ whole genome shotgun (WGS) entry which is preliminary data.</text>
</comment>
<evidence type="ECO:0000256" key="6">
    <source>
        <dbReference type="ARBA" id="ARBA00022801"/>
    </source>
</evidence>
<evidence type="ECO:0000259" key="15">
    <source>
        <dbReference type="PROSITE" id="PS51217"/>
    </source>
</evidence>
<comment type="cofactor">
    <cofactor evidence="14">
        <name>Mg(2+)</name>
        <dbReference type="ChEBI" id="CHEBI:18420"/>
    </cofactor>
</comment>
<dbReference type="Pfam" id="PF13361">
    <property type="entry name" value="UvrD_C"/>
    <property type="match status" value="1"/>
</dbReference>
<dbReference type="InterPro" id="IPR038726">
    <property type="entry name" value="PDDEXK_AddAB-type"/>
</dbReference>
<dbReference type="EC" id="3.1.-.-" evidence="14"/>
<reference evidence="16" key="1">
    <citation type="submission" date="2022-02" db="EMBL/GenBank/DDBJ databases">
        <authorList>
            <person name="Leng L."/>
        </authorList>
    </citation>
    <scope>NUCLEOTIDE SEQUENCE</scope>
    <source>
        <strain evidence="16">JI</strain>
    </source>
</reference>
<dbReference type="InterPro" id="IPR014017">
    <property type="entry name" value="DNA_helicase_UvrD-like_C"/>
</dbReference>
<keyword evidence="5 14" id="KW-0227">DNA damage</keyword>
<evidence type="ECO:0000313" key="17">
    <source>
        <dbReference type="Proteomes" id="UP001154312"/>
    </source>
</evidence>
<evidence type="ECO:0000256" key="13">
    <source>
        <dbReference type="ARBA" id="ARBA00023204"/>
    </source>
</evidence>
<feature type="domain" description="UvrD-like helicase C-terminal" evidence="15">
    <location>
        <begin position="279"/>
        <end position="634"/>
    </location>
</feature>
<dbReference type="SUPFAM" id="SSF52540">
    <property type="entry name" value="P-loop containing nucleoside triphosphate hydrolases"/>
    <property type="match status" value="1"/>
</dbReference>
<dbReference type="GO" id="GO:0008409">
    <property type="term" value="F:5'-3' exonuclease activity"/>
    <property type="evidence" value="ECO:0007669"/>
    <property type="project" value="UniProtKB-UniRule"/>
</dbReference>
<accession>A0A9X4H7I9</accession>
<dbReference type="Gene3D" id="3.90.320.10">
    <property type="match status" value="1"/>
</dbReference>
<dbReference type="HAMAP" id="MF_01452">
    <property type="entry name" value="AddB_type1"/>
    <property type="match status" value="1"/>
</dbReference>
<keyword evidence="11 14" id="KW-0411">Iron-sulfur</keyword>
<name>A0A9X4H7I9_9FIRM</name>
<keyword evidence="2 14" id="KW-0540">Nuclease</keyword>
<evidence type="ECO:0000256" key="2">
    <source>
        <dbReference type="ARBA" id="ARBA00022722"/>
    </source>
</evidence>
<comment type="cofactor">
    <cofactor evidence="14">
        <name>[4Fe-4S] cluster</name>
        <dbReference type="ChEBI" id="CHEBI:49883"/>
    </cofactor>
    <text evidence="14">Binds 1 [4Fe-4S] cluster.</text>
</comment>
<comment type="miscellaneous">
    <text evidence="14">Despite having conserved helicase domains, this subunit does not have helicase activity.</text>
</comment>
<comment type="subunit">
    <text evidence="14">Heterodimer of AddA and AddB.</text>
</comment>
<dbReference type="PROSITE" id="PS51217">
    <property type="entry name" value="UVRD_HELICASE_CTER"/>
    <property type="match status" value="1"/>
</dbReference>
<dbReference type="GO" id="GO:0005524">
    <property type="term" value="F:ATP binding"/>
    <property type="evidence" value="ECO:0007669"/>
    <property type="project" value="UniProtKB-UniRule"/>
</dbReference>
<evidence type="ECO:0000256" key="7">
    <source>
        <dbReference type="ARBA" id="ARBA00022806"/>
    </source>
</evidence>
<keyword evidence="17" id="KW-1185">Reference proteome</keyword>
<keyword evidence="3 14" id="KW-0479">Metal-binding</keyword>
<proteinExistence type="inferred from homology"/>
<sequence>MTLRFIIGRAGVGKTRACLDAVRQELMARPDGPPLILLVPEQATFQTEYALASSAGMKGFIRAQVLSFRRLAYRVLLEVGGAARAHIGELGKRMVLRRLLEQRRENLKVFGRAAGQPGFADTLARTLGEMKTYCISPADLAAGLDTLRVQGVQSLLADKLEDLCLLYSELEAHLAGRFTDPDDYLSLLAGRLEKSAAIKDSEIWADGFIGFTPQEYQVLAALMRSSRRVNVTLCADLAAMSGSLNENDIFYPSRETYDILCEIAAREQVVVERPLSLEQKKGRFHNSSIAYLEKYFFRHPATPAKNAGDGVMLAAAASRRAEVEGVAREIIRLCRDQGYCYRDIVVLTRDLDAYDHLISVVFADHGIPVFVDRKRPVMSHPLVELVRSALEVVVKDWTYDPVFRYLKTDLVPLAREEVDLLENYVLAHGIRGSRWVDARPWEYRRRLTLEEDLEVSSTEARELEEINRIRRTATAALAGFHRAVRQAGNVREMTIALFNLLSELEVSEMLESWSRQAEARGLLEVAREHSQVWDMLTALLDQVVETLGEEALKPLDYAAVLDSGFESMRLGLIPPGLDQVVAGSLDRSRSPEARASFIMGVNEGVLPARITGQGVLSETEKECLQTIGLHLSPGVRRKVFDEQYLVYIALTRSSERLVLSYPLADDEGGANMPSPVIARVRELLPGVEERVWAVEPNTAGTEDMEFISNPDRCLSYLAAQIREAKAGRSLNTIWWDVYNWFARGERREECVRALSGLFYNNQEDRLAPGAAKLLYGQPLRTSVSGIEKFRSCPFAHFLSQGLRLRDRAVFRLGAPDLGQFFHAALKLYGDRVHEIGLDWGELSQKDCRKLAGEVVDYLAPRLQSEILLSSARRRYLTGKIKRTVQRAALVLSEHARRGKFRPVGLELSFGPEGELPAVIFILPDGGEMAVTGRIDRVDAARSDAGIYLRVIDYKSGRVTINLSDIFHGLKLQLLTYLEVAMRQADKLAGGPCLPGAVFYFSLDDPLIKTSGEIPPDEELEKRILRQMKMEGMLLADPAVVRMMDSGLSDASDLIPVRLKRDGGFAARSAVLTGQQFELLRAYLRLQLFSAGNDIINGVVDIAPYRQGNFRSCQHCLFRAVCQFDELVEGNAYRLISPVKKDVVWSKLAEILGGEHGE</sequence>
<evidence type="ECO:0000256" key="8">
    <source>
        <dbReference type="ARBA" id="ARBA00022839"/>
    </source>
</evidence>
<keyword evidence="13 14" id="KW-0234">DNA repair</keyword>
<comment type="similarity">
    <text evidence="14">Belongs to the helicase family. AddB/RexB type 1 subfamily.</text>
</comment>
<dbReference type="InterPro" id="IPR027417">
    <property type="entry name" value="P-loop_NTPase"/>
</dbReference>
<evidence type="ECO:0000256" key="14">
    <source>
        <dbReference type="HAMAP-Rule" id="MF_01452"/>
    </source>
</evidence>
<dbReference type="InterPro" id="IPR011604">
    <property type="entry name" value="PDDEXK-like_dom_sf"/>
</dbReference>
<gene>
    <name evidence="14 16" type="primary">addB</name>
    <name evidence="16" type="ORF">L7E55_14600</name>
</gene>
<keyword evidence="10 14" id="KW-0408">Iron</keyword>
<dbReference type="Proteomes" id="UP001154312">
    <property type="component" value="Unassembled WGS sequence"/>
</dbReference>
<keyword evidence="1 14" id="KW-0004">4Fe-4S</keyword>
<dbReference type="GO" id="GO:0051539">
    <property type="term" value="F:4 iron, 4 sulfur cluster binding"/>
    <property type="evidence" value="ECO:0007669"/>
    <property type="project" value="UniProtKB-KW"/>
</dbReference>
<evidence type="ECO:0000256" key="12">
    <source>
        <dbReference type="ARBA" id="ARBA00023125"/>
    </source>
</evidence>
<organism evidence="16 17">
    <name type="scientific">Pelotomaculum isophthalicicum JI</name>
    <dbReference type="NCBI Taxonomy" id="947010"/>
    <lineage>
        <taxon>Bacteria</taxon>
        <taxon>Bacillati</taxon>
        <taxon>Bacillota</taxon>
        <taxon>Clostridia</taxon>
        <taxon>Eubacteriales</taxon>
        <taxon>Desulfotomaculaceae</taxon>
        <taxon>Pelotomaculum</taxon>
    </lineage>
</organism>
<dbReference type="PANTHER" id="PTHR30591:SF1">
    <property type="entry name" value="RECBCD ENZYME SUBUNIT RECC"/>
    <property type="match status" value="1"/>
</dbReference>
<protein>
    <recommendedName>
        <fullName evidence="14">ATP-dependent helicase/deoxyribonuclease subunit B</fullName>
        <ecNumber evidence="14">3.1.-.-</ecNumber>
    </recommendedName>
    <alternativeName>
        <fullName evidence="14">ATP-dependent helicase/nuclease subunit AddB</fullName>
    </alternativeName>
</protein>
<dbReference type="Pfam" id="PF21445">
    <property type="entry name" value="ADDB_N"/>
    <property type="match status" value="1"/>
</dbReference>
<dbReference type="InterPro" id="IPR049035">
    <property type="entry name" value="ADDB_N"/>
</dbReference>
<dbReference type="AlphaFoldDB" id="A0A9X4H7I9"/>
<keyword evidence="8 14" id="KW-0269">Exonuclease</keyword>
<evidence type="ECO:0000256" key="5">
    <source>
        <dbReference type="ARBA" id="ARBA00022763"/>
    </source>
</evidence>
<keyword evidence="6 14" id="KW-0378">Hydrolase</keyword>
<feature type="binding site" evidence="14">
    <location>
        <position position="1112"/>
    </location>
    <ligand>
        <name>[4Fe-4S] cluster</name>
        <dbReference type="ChEBI" id="CHEBI:49883"/>
    </ligand>
</feature>
<dbReference type="Pfam" id="PF12705">
    <property type="entry name" value="PDDEXK_1"/>
    <property type="match status" value="1"/>
</dbReference>
<keyword evidence="4 14" id="KW-0547">Nucleotide-binding</keyword>
<dbReference type="GO" id="GO:0046872">
    <property type="term" value="F:metal ion binding"/>
    <property type="evidence" value="ECO:0007669"/>
    <property type="project" value="UniProtKB-KW"/>
</dbReference>
<evidence type="ECO:0000256" key="10">
    <source>
        <dbReference type="ARBA" id="ARBA00023004"/>
    </source>
</evidence>
<dbReference type="PANTHER" id="PTHR30591">
    <property type="entry name" value="RECBCD ENZYME SUBUNIT RECC"/>
    <property type="match status" value="1"/>
</dbReference>
<feature type="binding site" evidence="14">
    <location>
        <position position="792"/>
    </location>
    <ligand>
        <name>[4Fe-4S] cluster</name>
        <dbReference type="ChEBI" id="CHEBI:49883"/>
    </ligand>
</feature>
<comment type="function">
    <text evidence="14">The heterodimer acts as both an ATP-dependent DNA helicase and an ATP-dependent, dual-direction single-stranded exonuclease. Recognizes the chi site generating a DNA molecule suitable for the initiation of homologous recombination. The AddB subunit has 5' -&gt; 3' nuclease activity but not helicase activity.</text>
</comment>
<feature type="binding site" evidence="14">
    <location>
        <position position="1115"/>
    </location>
    <ligand>
        <name>[4Fe-4S] cluster</name>
        <dbReference type="ChEBI" id="CHEBI:49883"/>
    </ligand>
</feature>
<dbReference type="NCBIfam" id="TIGR02773">
    <property type="entry name" value="addB_Gpos"/>
    <property type="match status" value="1"/>
</dbReference>